<feature type="signal peptide" evidence="9">
    <location>
        <begin position="1"/>
        <end position="19"/>
    </location>
</feature>
<dbReference type="InterPro" id="IPR021757">
    <property type="entry name" value="Ribosomal_mL46_N"/>
</dbReference>
<dbReference type="Gene3D" id="3.90.79.10">
    <property type="entry name" value="Nucleoside Triphosphate Pyrophosphohydrolase"/>
    <property type="match status" value="1"/>
</dbReference>
<dbReference type="PANTHER" id="PTHR13124">
    <property type="entry name" value="39S RIBOSOMAL PROTEIN L46, MITOCHONDRIAL PRECURSOR-RELATED"/>
    <property type="match status" value="1"/>
</dbReference>
<protein>
    <recommendedName>
        <fullName evidence="7">Large ribosomal subunit protein mL46</fullName>
    </recommendedName>
    <alternativeName>
        <fullName evidence="8">39S ribosomal protein L46, mitochondrial</fullName>
    </alternativeName>
</protein>
<dbReference type="PANTHER" id="PTHR13124:SF12">
    <property type="entry name" value="LARGE RIBOSOMAL SUBUNIT PROTEIN ML46"/>
    <property type="match status" value="1"/>
</dbReference>
<dbReference type="InterPro" id="IPR033650">
    <property type="entry name" value="Ribosomal_mL46_NUDIX"/>
</dbReference>
<dbReference type="KEGG" id="aplc:110974223"/>
<dbReference type="AlphaFoldDB" id="A0A8B7XKR9"/>
<gene>
    <name evidence="12" type="primary">LOC110974223</name>
</gene>
<dbReference type="GeneID" id="110974223"/>
<evidence type="ECO:0000256" key="9">
    <source>
        <dbReference type="SAM" id="SignalP"/>
    </source>
</evidence>
<evidence type="ECO:0000256" key="1">
    <source>
        <dbReference type="ARBA" id="ARBA00004173"/>
    </source>
</evidence>
<dbReference type="FunFam" id="3.90.79.10:FF:000018">
    <property type="entry name" value="39S ribosomal protein L46, mitochondrial"/>
    <property type="match status" value="1"/>
</dbReference>
<feature type="domain" description="Large ribosomal subunit protein mL46 N-terminal" evidence="10">
    <location>
        <begin position="60"/>
        <end position="146"/>
    </location>
</feature>
<keyword evidence="4" id="KW-0689">Ribosomal protein</keyword>
<evidence type="ECO:0000313" key="12">
    <source>
        <dbReference type="RefSeq" id="XP_022081404.1"/>
    </source>
</evidence>
<evidence type="ECO:0000256" key="5">
    <source>
        <dbReference type="ARBA" id="ARBA00023128"/>
    </source>
</evidence>
<dbReference type="GO" id="GO:0005743">
    <property type="term" value="C:mitochondrial inner membrane"/>
    <property type="evidence" value="ECO:0007669"/>
    <property type="project" value="UniProtKB-ARBA"/>
</dbReference>
<evidence type="ECO:0000256" key="8">
    <source>
        <dbReference type="ARBA" id="ARBA00035534"/>
    </source>
</evidence>
<dbReference type="GO" id="GO:0003735">
    <property type="term" value="F:structural constituent of ribosome"/>
    <property type="evidence" value="ECO:0007669"/>
    <property type="project" value="InterPro"/>
</dbReference>
<evidence type="ECO:0000256" key="4">
    <source>
        <dbReference type="ARBA" id="ARBA00022980"/>
    </source>
</evidence>
<evidence type="ECO:0000313" key="11">
    <source>
        <dbReference type="Proteomes" id="UP000694845"/>
    </source>
</evidence>
<evidence type="ECO:0000259" key="10">
    <source>
        <dbReference type="Pfam" id="PF11788"/>
    </source>
</evidence>
<dbReference type="SUPFAM" id="SSF55811">
    <property type="entry name" value="Nudix"/>
    <property type="match status" value="1"/>
</dbReference>
<keyword evidence="6" id="KW-0687">Ribonucleoprotein</keyword>
<comment type="subcellular location">
    <subcellularLocation>
        <location evidence="1">Mitochondrion</location>
    </subcellularLocation>
</comment>
<keyword evidence="5" id="KW-0496">Mitochondrion</keyword>
<dbReference type="InterPro" id="IPR015797">
    <property type="entry name" value="NUDIX_hydrolase-like_dom_sf"/>
</dbReference>
<dbReference type="Pfam" id="PF11788">
    <property type="entry name" value="MRP-L46"/>
    <property type="match status" value="1"/>
</dbReference>
<reference evidence="12" key="1">
    <citation type="submission" date="2025-08" db="UniProtKB">
        <authorList>
            <consortium name="RefSeq"/>
        </authorList>
    </citation>
    <scope>IDENTIFICATION</scope>
</reference>
<dbReference type="Proteomes" id="UP000694845">
    <property type="component" value="Unplaced"/>
</dbReference>
<evidence type="ECO:0000256" key="6">
    <source>
        <dbReference type="ARBA" id="ARBA00023274"/>
    </source>
</evidence>
<dbReference type="OrthoDB" id="194611at2759"/>
<dbReference type="OMA" id="EKWDLYA"/>
<evidence type="ECO:0000256" key="3">
    <source>
        <dbReference type="ARBA" id="ARBA00022946"/>
    </source>
</evidence>
<sequence length="302" mass="34949">MAAPMVMIFRRISLKFVSAGVLKVSGPTVQKLHPHCIRKYTTPRRQSSTLPAEGSRSPKWELMSAVCLERYPVVSQDRQDIEEEYWNLLKTTELENSLLSDHEMQVIQDKEKMVKKQSGAIEDDDDTELVSALDLEDQYTEELNQFIPASRKSDIDDLRSIQRKLMDKLVLLVKCRVGDQSLWMMPQETRQDGETMRQAADRVLFSQCGMHEMWRSRLFGNAPCAFYKYVYPPAVQEESKCKGAKVFFYKARLLSGDIQINQNIIKDYAWVTLSEMDKYLTPSYLDTVRKFILPVSIPDEQV</sequence>
<keyword evidence="3" id="KW-0809">Transit peptide</keyword>
<dbReference type="GO" id="GO:0005762">
    <property type="term" value="C:mitochondrial large ribosomal subunit"/>
    <property type="evidence" value="ECO:0007669"/>
    <property type="project" value="TreeGrafter"/>
</dbReference>
<organism evidence="11 12">
    <name type="scientific">Acanthaster planci</name>
    <name type="common">Crown-of-thorns starfish</name>
    <dbReference type="NCBI Taxonomy" id="133434"/>
    <lineage>
        <taxon>Eukaryota</taxon>
        <taxon>Metazoa</taxon>
        <taxon>Echinodermata</taxon>
        <taxon>Eleutherozoa</taxon>
        <taxon>Asterozoa</taxon>
        <taxon>Asteroidea</taxon>
        <taxon>Valvatacea</taxon>
        <taxon>Valvatida</taxon>
        <taxon>Acanthasteridae</taxon>
        <taxon>Acanthaster</taxon>
    </lineage>
</organism>
<keyword evidence="9" id="KW-0732">Signal</keyword>
<dbReference type="CDD" id="cd04661">
    <property type="entry name" value="NUDIX_MRP_L46"/>
    <property type="match status" value="1"/>
</dbReference>
<evidence type="ECO:0000256" key="7">
    <source>
        <dbReference type="ARBA" id="ARBA00035190"/>
    </source>
</evidence>
<proteinExistence type="inferred from homology"/>
<comment type="similarity">
    <text evidence="2">Belongs to the mitochondrion-specific ribosomal protein mL46 family.</text>
</comment>
<evidence type="ECO:0000256" key="2">
    <source>
        <dbReference type="ARBA" id="ARBA00009070"/>
    </source>
</evidence>
<dbReference type="RefSeq" id="XP_022081404.1">
    <property type="nucleotide sequence ID" value="XM_022225712.1"/>
</dbReference>
<keyword evidence="11" id="KW-1185">Reference proteome</keyword>
<accession>A0A8B7XKR9</accession>
<dbReference type="InterPro" id="IPR040008">
    <property type="entry name" value="Ribosomal_mL46"/>
</dbReference>
<feature type="chain" id="PRO_5034578251" description="Large ribosomal subunit protein mL46" evidence="9">
    <location>
        <begin position="20"/>
        <end position="302"/>
    </location>
</feature>
<name>A0A8B7XKR9_ACAPL</name>